<sequence>MTKAEYREYFAQCKPLLRMSYFLRLAGIGDSNFSYFMKGNDFLLSLEKLELLYNCIGNELNSKVV</sequence>
<evidence type="ECO:0008006" key="3">
    <source>
        <dbReference type="Google" id="ProtNLM"/>
    </source>
</evidence>
<dbReference type="EMBL" id="QRUP01000036">
    <property type="protein sequence ID" value="RGR66877.1"/>
    <property type="molecule type" value="Genomic_DNA"/>
</dbReference>
<organism evidence="1 2">
    <name type="scientific">Holdemania filiformis</name>
    <dbReference type="NCBI Taxonomy" id="61171"/>
    <lineage>
        <taxon>Bacteria</taxon>
        <taxon>Bacillati</taxon>
        <taxon>Bacillota</taxon>
        <taxon>Erysipelotrichia</taxon>
        <taxon>Erysipelotrichales</taxon>
        <taxon>Erysipelotrichaceae</taxon>
        <taxon>Holdemania</taxon>
    </lineage>
</organism>
<keyword evidence="2" id="KW-1185">Reference proteome</keyword>
<dbReference type="RefSeq" id="WP_117896355.1">
    <property type="nucleotide sequence ID" value="NZ_CABJCV010000036.1"/>
</dbReference>
<protein>
    <recommendedName>
        <fullName evidence="3">XRE family transcriptional regulator</fullName>
    </recommendedName>
</protein>
<gene>
    <name evidence="1" type="ORF">DWY25_17330</name>
</gene>
<evidence type="ECO:0000313" key="1">
    <source>
        <dbReference type="EMBL" id="RGR66877.1"/>
    </source>
</evidence>
<accession>A0A412FFE9</accession>
<comment type="caution">
    <text evidence="1">The sequence shown here is derived from an EMBL/GenBank/DDBJ whole genome shotgun (WGS) entry which is preliminary data.</text>
</comment>
<dbReference type="GeneID" id="83017157"/>
<name>A0A412FFE9_9FIRM</name>
<dbReference type="AlphaFoldDB" id="A0A412FFE9"/>
<proteinExistence type="predicted"/>
<reference evidence="1 2" key="1">
    <citation type="submission" date="2018-08" db="EMBL/GenBank/DDBJ databases">
        <title>A genome reference for cultivated species of the human gut microbiota.</title>
        <authorList>
            <person name="Zou Y."/>
            <person name="Xue W."/>
            <person name="Luo G."/>
        </authorList>
    </citation>
    <scope>NUCLEOTIDE SEQUENCE [LARGE SCALE GENOMIC DNA]</scope>
    <source>
        <strain evidence="1 2">AF24-29</strain>
    </source>
</reference>
<dbReference type="Proteomes" id="UP000284178">
    <property type="component" value="Unassembled WGS sequence"/>
</dbReference>
<evidence type="ECO:0000313" key="2">
    <source>
        <dbReference type="Proteomes" id="UP000284178"/>
    </source>
</evidence>